<evidence type="ECO:0000313" key="3">
    <source>
        <dbReference type="Proteomes" id="UP001500298"/>
    </source>
</evidence>
<feature type="transmembrane region" description="Helical" evidence="1">
    <location>
        <begin position="52"/>
        <end position="72"/>
    </location>
</feature>
<dbReference type="Pfam" id="PF20077">
    <property type="entry name" value="CcmD_alt"/>
    <property type="match status" value="1"/>
</dbReference>
<name>A0ABP9DJ24_9BACT</name>
<gene>
    <name evidence="2" type="ORF">GCM10023331_36020</name>
</gene>
<protein>
    <recommendedName>
        <fullName evidence="4">CcmD family protein</fullName>
    </recommendedName>
</protein>
<organism evidence="2 3">
    <name type="scientific">Algivirga pacifica</name>
    <dbReference type="NCBI Taxonomy" id="1162670"/>
    <lineage>
        <taxon>Bacteria</taxon>
        <taxon>Pseudomonadati</taxon>
        <taxon>Bacteroidota</taxon>
        <taxon>Cytophagia</taxon>
        <taxon>Cytophagales</taxon>
        <taxon>Flammeovirgaceae</taxon>
        <taxon>Algivirga</taxon>
    </lineage>
</organism>
<accession>A0ABP9DJ24</accession>
<dbReference type="RefSeq" id="WP_345374362.1">
    <property type="nucleotide sequence ID" value="NZ_BAABJX010000058.1"/>
</dbReference>
<evidence type="ECO:0008006" key="4">
    <source>
        <dbReference type="Google" id="ProtNLM"/>
    </source>
</evidence>
<evidence type="ECO:0000256" key="1">
    <source>
        <dbReference type="SAM" id="Phobius"/>
    </source>
</evidence>
<dbReference type="EMBL" id="BAABJX010000058">
    <property type="protein sequence ID" value="GAA4848104.1"/>
    <property type="molecule type" value="Genomic_DNA"/>
</dbReference>
<keyword evidence="3" id="KW-1185">Reference proteome</keyword>
<dbReference type="Proteomes" id="UP001500298">
    <property type="component" value="Unassembled WGS sequence"/>
</dbReference>
<reference evidence="3" key="1">
    <citation type="journal article" date="2019" name="Int. J. Syst. Evol. Microbiol.">
        <title>The Global Catalogue of Microorganisms (GCM) 10K type strain sequencing project: providing services to taxonomists for standard genome sequencing and annotation.</title>
        <authorList>
            <consortium name="The Broad Institute Genomics Platform"/>
            <consortium name="The Broad Institute Genome Sequencing Center for Infectious Disease"/>
            <person name="Wu L."/>
            <person name="Ma J."/>
        </authorList>
    </citation>
    <scope>NUCLEOTIDE SEQUENCE [LARGE SCALE GENOMIC DNA]</scope>
    <source>
        <strain evidence="3">JCM 18326</strain>
    </source>
</reference>
<keyword evidence="1" id="KW-0812">Transmembrane</keyword>
<keyword evidence="1" id="KW-0472">Membrane</keyword>
<sequence length="87" mass="9828">MKKLVYIATFVIISLFAKLEVAQAQDKIPVTARDYNNQEVEMADVMRDNGKIFVVVGVVAIIMGGMFYYLIAIDRKVSKIEKIANEQ</sequence>
<evidence type="ECO:0000313" key="2">
    <source>
        <dbReference type="EMBL" id="GAA4848104.1"/>
    </source>
</evidence>
<proteinExistence type="predicted"/>
<comment type="caution">
    <text evidence="2">The sequence shown here is derived from an EMBL/GenBank/DDBJ whole genome shotgun (WGS) entry which is preliminary data.</text>
</comment>
<keyword evidence="1" id="KW-1133">Transmembrane helix</keyword>